<keyword evidence="5" id="KW-0552">Olfaction</keyword>
<evidence type="ECO:0000256" key="6">
    <source>
        <dbReference type="ARBA" id="ARBA00022989"/>
    </source>
</evidence>
<keyword evidence="4 10" id="KW-0812">Transmembrane</keyword>
<organism evidence="11 12">
    <name type="scientific">Dinoponera quadriceps</name>
    <name type="common">South American ant</name>
    <dbReference type="NCBI Taxonomy" id="609295"/>
    <lineage>
        <taxon>Eukaryota</taxon>
        <taxon>Metazoa</taxon>
        <taxon>Ecdysozoa</taxon>
        <taxon>Arthropoda</taxon>
        <taxon>Hexapoda</taxon>
        <taxon>Insecta</taxon>
        <taxon>Pterygota</taxon>
        <taxon>Neoptera</taxon>
        <taxon>Endopterygota</taxon>
        <taxon>Hymenoptera</taxon>
        <taxon>Apocrita</taxon>
        <taxon>Aculeata</taxon>
        <taxon>Formicoidea</taxon>
        <taxon>Formicidae</taxon>
        <taxon>Ponerinae</taxon>
        <taxon>Ponerini</taxon>
        <taxon>Dinoponera</taxon>
    </lineage>
</organism>
<dbReference type="InterPro" id="IPR004117">
    <property type="entry name" value="7tm6_olfct_rcpt"/>
</dbReference>
<evidence type="ECO:0000256" key="7">
    <source>
        <dbReference type="ARBA" id="ARBA00023136"/>
    </source>
</evidence>
<reference evidence="12" key="1">
    <citation type="submission" date="2025-08" db="UniProtKB">
        <authorList>
            <consortium name="RefSeq"/>
        </authorList>
    </citation>
    <scope>IDENTIFICATION</scope>
</reference>
<dbReference type="GO" id="GO:0007165">
    <property type="term" value="P:signal transduction"/>
    <property type="evidence" value="ECO:0007669"/>
    <property type="project" value="UniProtKB-KW"/>
</dbReference>
<dbReference type="KEGG" id="dqu:106751116"/>
<sequence>MIAWRYPLPTTCLLGGVSYRIYNALIVIQMMQIIVLSLAECTSDGFFFCITMHLCGQLELLRNRFAEIRRGTDDKVHNDNSLRPLIIRHQKLITLARNIEDSFNINILIRFILISVVIAMSGKLFIGLRVITLFRQREYNEVMKMLFFIQFYTLQCFLFTHAGDTLHSQSASIITSIYNTTWYELSPTIVKDLMLIMIRLKIPLRLSAGKFFFLTRSTMTDILKSTMTYISFLQVTMED</sequence>
<accession>A0A6P3Y8M1</accession>
<dbReference type="GeneID" id="106751116"/>
<comment type="subcellular location">
    <subcellularLocation>
        <location evidence="1">Cell membrane</location>
        <topology evidence="1">Multi-pass membrane protein</topology>
    </subcellularLocation>
</comment>
<evidence type="ECO:0000256" key="9">
    <source>
        <dbReference type="ARBA" id="ARBA00023224"/>
    </source>
</evidence>
<evidence type="ECO:0000256" key="2">
    <source>
        <dbReference type="ARBA" id="ARBA00022475"/>
    </source>
</evidence>
<dbReference type="OrthoDB" id="7540137at2759"/>
<evidence type="ECO:0000256" key="4">
    <source>
        <dbReference type="ARBA" id="ARBA00022692"/>
    </source>
</evidence>
<feature type="transmembrane region" description="Helical" evidence="10">
    <location>
        <begin position="107"/>
        <end position="130"/>
    </location>
</feature>
<dbReference type="Pfam" id="PF02949">
    <property type="entry name" value="7tm_6"/>
    <property type="match status" value="1"/>
</dbReference>
<gene>
    <name evidence="12" type="primary">LOC106751116</name>
</gene>
<dbReference type="GO" id="GO:0004984">
    <property type="term" value="F:olfactory receptor activity"/>
    <property type="evidence" value="ECO:0007669"/>
    <property type="project" value="InterPro"/>
</dbReference>
<feature type="transmembrane region" description="Helical" evidence="10">
    <location>
        <begin position="21"/>
        <end position="39"/>
    </location>
</feature>
<evidence type="ECO:0000256" key="3">
    <source>
        <dbReference type="ARBA" id="ARBA00022606"/>
    </source>
</evidence>
<keyword evidence="7 10" id="KW-0472">Membrane</keyword>
<dbReference type="GO" id="GO:0005549">
    <property type="term" value="F:odorant binding"/>
    <property type="evidence" value="ECO:0007669"/>
    <property type="project" value="InterPro"/>
</dbReference>
<evidence type="ECO:0000313" key="11">
    <source>
        <dbReference type="Proteomes" id="UP000515204"/>
    </source>
</evidence>
<keyword evidence="6 10" id="KW-1133">Transmembrane helix</keyword>
<dbReference type="PANTHER" id="PTHR21137:SF35">
    <property type="entry name" value="ODORANT RECEPTOR 19A-RELATED"/>
    <property type="match status" value="1"/>
</dbReference>
<keyword evidence="8" id="KW-0675">Receptor</keyword>
<evidence type="ECO:0000256" key="8">
    <source>
        <dbReference type="ARBA" id="ARBA00023170"/>
    </source>
</evidence>
<name>A0A6P3Y8M1_DINQU</name>
<proteinExistence type="predicted"/>
<dbReference type="PANTHER" id="PTHR21137">
    <property type="entry name" value="ODORANT RECEPTOR"/>
    <property type="match status" value="1"/>
</dbReference>
<dbReference type="Proteomes" id="UP000515204">
    <property type="component" value="Unplaced"/>
</dbReference>
<evidence type="ECO:0000313" key="12">
    <source>
        <dbReference type="RefSeq" id="XP_014487391.1"/>
    </source>
</evidence>
<evidence type="ECO:0000256" key="5">
    <source>
        <dbReference type="ARBA" id="ARBA00022725"/>
    </source>
</evidence>
<dbReference type="AlphaFoldDB" id="A0A6P3Y8M1"/>
<keyword evidence="9" id="KW-0807">Transducer</keyword>
<evidence type="ECO:0000256" key="1">
    <source>
        <dbReference type="ARBA" id="ARBA00004651"/>
    </source>
</evidence>
<evidence type="ECO:0000256" key="10">
    <source>
        <dbReference type="SAM" id="Phobius"/>
    </source>
</evidence>
<dbReference type="RefSeq" id="XP_014487391.1">
    <property type="nucleotide sequence ID" value="XM_014631905.1"/>
</dbReference>
<keyword evidence="3" id="KW-0716">Sensory transduction</keyword>
<keyword evidence="2" id="KW-1003">Cell membrane</keyword>
<keyword evidence="11" id="KW-1185">Reference proteome</keyword>
<protein>
    <submittedName>
        <fullName evidence="12">Odorant receptor 85b-like</fullName>
    </submittedName>
</protein>
<dbReference type="GO" id="GO:0005886">
    <property type="term" value="C:plasma membrane"/>
    <property type="evidence" value="ECO:0007669"/>
    <property type="project" value="UniProtKB-SubCell"/>
</dbReference>